<reference evidence="1 2" key="1">
    <citation type="journal article" date="2011" name="Stand. Genomic Sci.">
        <title>Complete genome sequence of the thermophilic sulfur-reducer Hippea maritima type strain (MH(2)).</title>
        <authorList>
            <person name="Huntemann M."/>
            <person name="Lu M."/>
            <person name="Nolan M."/>
            <person name="Lapidus A."/>
            <person name="Lucas S."/>
            <person name="Hammon N."/>
            <person name="Deshpande S."/>
            <person name="Cheng J.F."/>
            <person name="Tapia R."/>
            <person name="Han C."/>
            <person name="Goodwin L."/>
            <person name="Pitluck S."/>
            <person name="Liolios K."/>
            <person name="Pagani I."/>
            <person name="Ivanova N."/>
            <person name="Ovchinikova G."/>
            <person name="Pati A."/>
            <person name="Chen A."/>
            <person name="Palaniappan K."/>
            <person name="Land M."/>
            <person name="Hauser L."/>
            <person name="Jeffries C.D."/>
            <person name="Detter J.C."/>
            <person name="Brambilla E.M."/>
            <person name="Rohde M."/>
            <person name="Spring S."/>
            <person name="Goker M."/>
            <person name="Woyke T."/>
            <person name="Bristow J."/>
            <person name="Eisen J.A."/>
            <person name="Markowitz V."/>
            <person name="Hugenholtz P."/>
            <person name="Kyrpides N.C."/>
            <person name="Klenk H.P."/>
            <person name="Mavromatis K."/>
        </authorList>
    </citation>
    <scope>NUCLEOTIDE SEQUENCE [LARGE SCALE GENOMIC DNA]</scope>
    <source>
        <strain evidence="2">ATCC 700847 / DSM 10411 / MH2</strain>
    </source>
</reference>
<dbReference type="OrthoDB" id="1493121at2"/>
<reference evidence="2" key="2">
    <citation type="submission" date="2011-03" db="EMBL/GenBank/DDBJ databases">
        <title>The complete genome of Hippea maritima DSM 10411.</title>
        <authorList>
            <consortium name="US DOE Joint Genome Institute (JGI-PGF)"/>
            <person name="Lucas S."/>
            <person name="Copeland A."/>
            <person name="Lapidus A."/>
            <person name="Bruce D."/>
            <person name="Goodwin L."/>
            <person name="Pitluck S."/>
            <person name="Peters L."/>
            <person name="Kyrpides N."/>
            <person name="Mavromatis K."/>
            <person name="Pagani I."/>
            <person name="Ivanova N."/>
            <person name="Mikhailova N."/>
            <person name="Lu M."/>
            <person name="Detter J.C."/>
            <person name="Tapia R."/>
            <person name="Han C."/>
            <person name="Land M."/>
            <person name="Hauser L."/>
            <person name="Markowitz V."/>
            <person name="Cheng J.-F."/>
            <person name="Hugenholtz P."/>
            <person name="Woyke T."/>
            <person name="Wu D."/>
            <person name="Spring S."/>
            <person name="Schroeder M."/>
            <person name="Brambilla E."/>
            <person name="Klenk H.-P."/>
            <person name="Eisen J.A."/>
        </authorList>
    </citation>
    <scope>NUCLEOTIDE SEQUENCE [LARGE SCALE GENOMIC DNA]</scope>
    <source>
        <strain evidence="2">ATCC 700847 / DSM 10411 / MH2</strain>
    </source>
</reference>
<protein>
    <submittedName>
        <fullName evidence="1">Uncharacterized protein</fullName>
    </submittedName>
</protein>
<name>F2LUX1_HIPMA</name>
<dbReference type="KEGG" id="hmr:Hipma_1698"/>
<dbReference type="STRING" id="760142.Hipma_1698"/>
<accession>F2LUX1</accession>
<keyword evidence="2" id="KW-1185">Reference proteome</keyword>
<organism evidence="1 2">
    <name type="scientific">Hippea maritima (strain ATCC 700847 / DSM 10411 / MH2)</name>
    <dbReference type="NCBI Taxonomy" id="760142"/>
    <lineage>
        <taxon>Bacteria</taxon>
        <taxon>Pseudomonadati</taxon>
        <taxon>Campylobacterota</taxon>
        <taxon>Desulfurellia</taxon>
        <taxon>Desulfurellales</taxon>
        <taxon>Hippeaceae</taxon>
        <taxon>Hippea</taxon>
    </lineage>
</organism>
<dbReference type="HOGENOM" id="CLU_2081597_0_0_7"/>
<dbReference type="AlphaFoldDB" id="F2LUX1"/>
<dbReference type="RefSeq" id="WP_013682663.1">
    <property type="nucleotide sequence ID" value="NC_015318.1"/>
</dbReference>
<evidence type="ECO:0000313" key="1">
    <source>
        <dbReference type="EMBL" id="AEA34640.1"/>
    </source>
</evidence>
<gene>
    <name evidence="1" type="ordered locus">Hipma_1698</name>
</gene>
<evidence type="ECO:0000313" key="2">
    <source>
        <dbReference type="Proteomes" id="UP000008139"/>
    </source>
</evidence>
<dbReference type="InParanoid" id="F2LUX1"/>
<dbReference type="Proteomes" id="UP000008139">
    <property type="component" value="Chromosome"/>
</dbReference>
<sequence length="117" mass="13859">MIFNIENPLLIDYIKAKLKEKRLLSDGSFSPEIIKLKQYAYIELLKDFLDIKQLNIQLKENGFTNDFNTLMKKYLKKLSIKILDNSNDFIIDEYISPFINNKLSKVVEFFKESKDNN</sequence>
<dbReference type="EMBL" id="CP002606">
    <property type="protein sequence ID" value="AEA34640.1"/>
    <property type="molecule type" value="Genomic_DNA"/>
</dbReference>
<proteinExistence type="predicted"/>